<comment type="caution">
    <text evidence="6">The sequence shown here is derived from an EMBL/GenBank/DDBJ whole genome shotgun (WGS) entry which is preliminary data.</text>
</comment>
<evidence type="ECO:0000256" key="1">
    <source>
        <dbReference type="ARBA" id="ARBA00022741"/>
    </source>
</evidence>
<dbReference type="RefSeq" id="WP_242177311.1">
    <property type="nucleotide sequence ID" value="NZ_JAKQYM010000002.1"/>
</dbReference>
<dbReference type="InterPro" id="IPR011703">
    <property type="entry name" value="ATPase_AAA-3"/>
</dbReference>
<dbReference type="FunFam" id="3.40.50.300:FF:000640">
    <property type="entry name" value="MoxR family ATPase"/>
    <property type="match status" value="1"/>
</dbReference>
<dbReference type="GO" id="GO:0005524">
    <property type="term" value="F:ATP binding"/>
    <property type="evidence" value="ECO:0007669"/>
    <property type="project" value="UniProtKB-KW"/>
</dbReference>
<dbReference type="PIRSF" id="PIRSF002849">
    <property type="entry name" value="AAA_ATPase_chaperone_MoxR_prd"/>
    <property type="match status" value="1"/>
</dbReference>
<evidence type="ECO:0000259" key="4">
    <source>
        <dbReference type="Pfam" id="PF07726"/>
    </source>
</evidence>
<feature type="domain" description="ChlI/MoxR AAA lid" evidence="5">
    <location>
        <begin position="247"/>
        <end position="314"/>
    </location>
</feature>
<dbReference type="InterPro" id="IPR027417">
    <property type="entry name" value="P-loop_NTPase"/>
</dbReference>
<keyword evidence="2" id="KW-0067">ATP-binding</keyword>
<evidence type="ECO:0000313" key="7">
    <source>
        <dbReference type="Proteomes" id="UP001139369"/>
    </source>
</evidence>
<sequence>MSDVKAVNELVNKYNLLKSEIGKVIIGQHEAVNFTLLSIFCGGHSLLIGVPGLAKTLLVNTVSDALGLNFKRIQFTPDLMPSDILGSEILDENRHFKFIKGPIFSNIILADEINRTPPKTQAALLEAMQERSVTVSGNHYKLELPFFVLATQNPIEQEGTYPLPEAQLDRFMFSINLEYPTFKEEVAVVKSTTSTIKQNVEAILTGQEIVAIQNLIRKIPVADNVIEYAVSLVGKTRPKSNEATEKVKTYLDWGAGPRASQNLILAAKAHAAINGKFSPDIEDVKAVAIPILSHRIVKNYKAEAEGITISDIITSLL</sequence>
<keyword evidence="7" id="KW-1185">Reference proteome</keyword>
<evidence type="ECO:0000313" key="6">
    <source>
        <dbReference type="EMBL" id="MCI2228193.1"/>
    </source>
</evidence>
<dbReference type="Pfam" id="PF17863">
    <property type="entry name" value="AAA_lid_2"/>
    <property type="match status" value="1"/>
</dbReference>
<accession>A0A9X2AJ99</accession>
<dbReference type="Pfam" id="PF07726">
    <property type="entry name" value="AAA_3"/>
    <property type="match status" value="1"/>
</dbReference>
<dbReference type="InterPro" id="IPR050764">
    <property type="entry name" value="CbbQ/NirQ/NorQ/GpvN"/>
</dbReference>
<evidence type="ECO:0000256" key="3">
    <source>
        <dbReference type="ARBA" id="ARBA00061607"/>
    </source>
</evidence>
<reference evidence="6" key="1">
    <citation type="submission" date="2022-02" db="EMBL/GenBank/DDBJ databases">
        <title>Polaribacter sp. MSW13, isolated from seawater.</title>
        <authorList>
            <person name="Kristyanto S."/>
            <person name="Jung J."/>
            <person name="Jeon C.O."/>
        </authorList>
    </citation>
    <scope>NUCLEOTIDE SEQUENCE</scope>
    <source>
        <strain evidence="6">MSW13</strain>
    </source>
</reference>
<protein>
    <submittedName>
        <fullName evidence="6">MoxR family ATPase</fullName>
    </submittedName>
</protein>
<name>A0A9X2AJ99_9FLAO</name>
<evidence type="ECO:0000256" key="2">
    <source>
        <dbReference type="ARBA" id="ARBA00022840"/>
    </source>
</evidence>
<organism evidence="6 7">
    <name type="scientific">Polaribacter marinus</name>
    <dbReference type="NCBI Taxonomy" id="2916838"/>
    <lineage>
        <taxon>Bacteria</taxon>
        <taxon>Pseudomonadati</taxon>
        <taxon>Bacteroidota</taxon>
        <taxon>Flavobacteriia</taxon>
        <taxon>Flavobacteriales</taxon>
        <taxon>Flavobacteriaceae</taxon>
    </lineage>
</organism>
<dbReference type="PANTHER" id="PTHR42759:SF1">
    <property type="entry name" value="MAGNESIUM-CHELATASE SUBUNIT CHLD"/>
    <property type="match status" value="1"/>
</dbReference>
<dbReference type="SUPFAM" id="SSF52540">
    <property type="entry name" value="P-loop containing nucleoside triphosphate hydrolases"/>
    <property type="match status" value="1"/>
</dbReference>
<dbReference type="GO" id="GO:0016887">
    <property type="term" value="F:ATP hydrolysis activity"/>
    <property type="evidence" value="ECO:0007669"/>
    <property type="project" value="InterPro"/>
</dbReference>
<dbReference type="Proteomes" id="UP001139369">
    <property type="component" value="Unassembled WGS sequence"/>
</dbReference>
<dbReference type="Gene3D" id="1.10.8.80">
    <property type="entry name" value="Magnesium chelatase subunit I, C-Terminal domain"/>
    <property type="match status" value="1"/>
</dbReference>
<feature type="domain" description="ATPase AAA-3" evidence="4">
    <location>
        <begin position="44"/>
        <end position="173"/>
    </location>
</feature>
<keyword evidence="1" id="KW-0547">Nucleotide-binding</keyword>
<dbReference type="Gene3D" id="3.40.50.300">
    <property type="entry name" value="P-loop containing nucleotide triphosphate hydrolases"/>
    <property type="match status" value="1"/>
</dbReference>
<dbReference type="InterPro" id="IPR041628">
    <property type="entry name" value="ChlI/MoxR_AAA_lid"/>
</dbReference>
<gene>
    <name evidence="6" type="ORF">MC378_03370</name>
</gene>
<evidence type="ECO:0000259" key="5">
    <source>
        <dbReference type="Pfam" id="PF17863"/>
    </source>
</evidence>
<comment type="similarity">
    <text evidence="3">Belongs to the MoxR family.</text>
</comment>
<dbReference type="PANTHER" id="PTHR42759">
    <property type="entry name" value="MOXR FAMILY PROTEIN"/>
    <property type="match status" value="1"/>
</dbReference>
<dbReference type="EMBL" id="JAKQYM010000002">
    <property type="protein sequence ID" value="MCI2228193.1"/>
    <property type="molecule type" value="Genomic_DNA"/>
</dbReference>
<proteinExistence type="inferred from homology"/>
<dbReference type="AlphaFoldDB" id="A0A9X2AJ99"/>